<accession>A0A934R064</accession>
<comment type="caution">
    <text evidence="1">The sequence shown here is derived from an EMBL/GenBank/DDBJ whole genome shotgun (WGS) entry which is preliminary data.</text>
</comment>
<proteinExistence type="predicted"/>
<dbReference type="EMBL" id="JAENJH010000010">
    <property type="protein sequence ID" value="MBK1788489.1"/>
    <property type="molecule type" value="Genomic_DNA"/>
</dbReference>
<reference evidence="1" key="1">
    <citation type="submission" date="2020-12" db="EMBL/GenBank/DDBJ databases">
        <title>Prauserella sp. ASG 168, a novel actinomycete isolated from cave rock.</title>
        <authorList>
            <person name="Suriyachadkun C."/>
        </authorList>
    </citation>
    <scope>NUCLEOTIDE SEQUENCE</scope>
    <source>
        <strain evidence="1">ASG 168</strain>
    </source>
</reference>
<dbReference type="Proteomes" id="UP000635245">
    <property type="component" value="Unassembled WGS sequence"/>
</dbReference>
<sequence length="550" mass="58568">MEQDNVGAVIGELTAWADKADRVPALDLDDAELALQLLSDELGVHDLAQLEPGQLDELLLGIYPEAVEPGHAPAALVALHHLLTFAGETGRLDEAAVAALRGELDEIEPELSDGEVNLKEAYGLPDRIGPLRLPADDELAATARGIAVLERARELAVWCGDGRATVESVGLDDEDRAAAAAELGRSEEDIVQLYLIAEDIGFIVPGEDGTLVGESVQDFPDGADEDVLELWDQAFAATLAWSLLTDADLAGEEALDFEGAGAWFMPLFLSRHRGLPTPAISEMIFDLATEELVADEARQRWDEWVRVHGDPAEVLLARLTELGAVEVTEGIVRATPLAVAAMREELVESGVDVPVLPPEDEMTAADLIEVGLSGMDGELEVEAEVWLVRRTGDAAAAELLAVAAEGGAAERTVAAGLIRERIGAEAEAQWRAALDVPVLSRHAKASLELLLGPDPEFAASEDDAAWLVVDELAGTVHGVAEGDLPMLLDASFAPQYAPLFERMWRLDHPDAHEVLTLLGTHHPDKATAKRARAAAHKAAGRAGSGQATPR</sequence>
<organism evidence="1 2">
    <name type="scientific">Prauserella cavernicola</name>
    <dbReference type="NCBI Taxonomy" id="2800127"/>
    <lineage>
        <taxon>Bacteria</taxon>
        <taxon>Bacillati</taxon>
        <taxon>Actinomycetota</taxon>
        <taxon>Actinomycetes</taxon>
        <taxon>Pseudonocardiales</taxon>
        <taxon>Pseudonocardiaceae</taxon>
        <taxon>Prauserella</taxon>
    </lineage>
</organism>
<keyword evidence="2" id="KW-1185">Reference proteome</keyword>
<dbReference type="AlphaFoldDB" id="A0A934R064"/>
<evidence type="ECO:0000313" key="1">
    <source>
        <dbReference type="EMBL" id="MBK1788489.1"/>
    </source>
</evidence>
<dbReference type="RefSeq" id="WP_200324437.1">
    <property type="nucleotide sequence ID" value="NZ_JAENJH010000010.1"/>
</dbReference>
<name>A0A934R064_9PSEU</name>
<gene>
    <name evidence="1" type="ORF">JHE00_29525</name>
</gene>
<protein>
    <submittedName>
        <fullName evidence="1">Uncharacterized protein</fullName>
    </submittedName>
</protein>
<evidence type="ECO:0000313" key="2">
    <source>
        <dbReference type="Proteomes" id="UP000635245"/>
    </source>
</evidence>